<dbReference type="RefSeq" id="WP_344652259.1">
    <property type="nucleotide sequence ID" value="NZ_BAAAGX010000025.1"/>
</dbReference>
<dbReference type="Gene3D" id="1.10.10.10">
    <property type="entry name" value="Winged helix-like DNA-binding domain superfamily/Winged helix DNA-binding domain"/>
    <property type="match status" value="1"/>
</dbReference>
<dbReference type="Pfam" id="PF13814">
    <property type="entry name" value="Replic_Relax"/>
    <property type="match status" value="1"/>
</dbReference>
<reference evidence="1 2" key="1">
    <citation type="journal article" date="2019" name="Int. J. Syst. Evol. Microbiol.">
        <title>The Global Catalogue of Microorganisms (GCM) 10K type strain sequencing project: providing services to taxonomists for standard genome sequencing and annotation.</title>
        <authorList>
            <consortium name="The Broad Institute Genomics Platform"/>
            <consortium name="The Broad Institute Genome Sequencing Center for Infectious Disease"/>
            <person name="Wu L."/>
            <person name="Ma J."/>
        </authorList>
    </citation>
    <scope>NUCLEOTIDE SEQUENCE [LARGE SCALE GENOMIC DNA]</scope>
    <source>
        <strain evidence="1 2">JCM 10425</strain>
    </source>
</reference>
<dbReference type="InterPro" id="IPR036388">
    <property type="entry name" value="WH-like_DNA-bd_sf"/>
</dbReference>
<proteinExistence type="predicted"/>
<evidence type="ECO:0000313" key="2">
    <source>
        <dbReference type="Proteomes" id="UP001500967"/>
    </source>
</evidence>
<gene>
    <name evidence="1" type="ORF">GCM10009539_59890</name>
</gene>
<accession>A0ABN0UY10</accession>
<name>A0ABN0UY10_9ACTN</name>
<organism evidence="1 2">
    <name type="scientific">Cryptosporangium japonicum</name>
    <dbReference type="NCBI Taxonomy" id="80872"/>
    <lineage>
        <taxon>Bacteria</taxon>
        <taxon>Bacillati</taxon>
        <taxon>Actinomycetota</taxon>
        <taxon>Actinomycetes</taxon>
        <taxon>Cryptosporangiales</taxon>
        <taxon>Cryptosporangiaceae</taxon>
        <taxon>Cryptosporangium</taxon>
    </lineage>
</organism>
<dbReference type="InterPro" id="IPR036390">
    <property type="entry name" value="WH_DNA-bd_sf"/>
</dbReference>
<evidence type="ECO:0000313" key="1">
    <source>
        <dbReference type="EMBL" id="GAA0265396.1"/>
    </source>
</evidence>
<keyword evidence="2" id="KW-1185">Reference proteome</keyword>
<dbReference type="Proteomes" id="UP001500967">
    <property type="component" value="Unassembled WGS sequence"/>
</dbReference>
<dbReference type="EMBL" id="BAAAGX010000025">
    <property type="protein sequence ID" value="GAA0265396.1"/>
    <property type="molecule type" value="Genomic_DNA"/>
</dbReference>
<protein>
    <submittedName>
        <fullName evidence="1">Uncharacterized protein</fullName>
    </submittedName>
</protein>
<dbReference type="InterPro" id="IPR025855">
    <property type="entry name" value="Replic_Relax"/>
</dbReference>
<sequence>MPVRRLPPSERLSPGDVPPGVFLPQQLGAAGSAVLRLVAEYGVLDTDQVAVALGMSRPTAHRRLTALTDSGLLYRSRENSRSHRNRYELAPDGLATMAVWMSRDRRLHLPDLAQRAHPLPGGRGKQDVINRFFLAVAEHGRRAGTGVLHRWLHRVDANRWLADQGLRNARCDGYGVYVTLDDDAAGTAAAVAFTLHWAVTHTPGDDPRGNPALDPAVILAGYDRSVRLDVALVVTAGITEEADWLAYAVAHAVPVRIATTSEDLLRIEPDGPAGPIWATANSVGDAGSHRVRLSGLSSGR</sequence>
<dbReference type="SUPFAM" id="SSF46785">
    <property type="entry name" value="Winged helix' DNA-binding domain"/>
    <property type="match status" value="1"/>
</dbReference>
<comment type="caution">
    <text evidence="1">The sequence shown here is derived from an EMBL/GenBank/DDBJ whole genome shotgun (WGS) entry which is preliminary data.</text>
</comment>